<dbReference type="InterPro" id="IPR036086">
    <property type="entry name" value="ParB/Sulfiredoxin_sf"/>
</dbReference>
<evidence type="ECO:0000259" key="5">
    <source>
        <dbReference type="SMART" id="SM00470"/>
    </source>
</evidence>
<evidence type="ECO:0000256" key="2">
    <source>
        <dbReference type="ARBA" id="ARBA00022829"/>
    </source>
</evidence>
<feature type="coiled-coil region" evidence="4">
    <location>
        <begin position="136"/>
        <end position="163"/>
    </location>
</feature>
<dbReference type="Pfam" id="PF17762">
    <property type="entry name" value="HTH_ParB"/>
    <property type="match status" value="1"/>
</dbReference>
<dbReference type="SUPFAM" id="SSF109709">
    <property type="entry name" value="KorB DNA-binding domain-like"/>
    <property type="match status" value="1"/>
</dbReference>
<dbReference type="AlphaFoldDB" id="A0AA90PK30"/>
<evidence type="ECO:0000256" key="3">
    <source>
        <dbReference type="ARBA" id="ARBA00023125"/>
    </source>
</evidence>
<evidence type="ECO:0000256" key="1">
    <source>
        <dbReference type="ARBA" id="ARBA00006295"/>
    </source>
</evidence>
<dbReference type="GO" id="GO:0005694">
    <property type="term" value="C:chromosome"/>
    <property type="evidence" value="ECO:0007669"/>
    <property type="project" value="TreeGrafter"/>
</dbReference>
<dbReference type="SUPFAM" id="SSF110849">
    <property type="entry name" value="ParB/Sulfiredoxin"/>
    <property type="match status" value="1"/>
</dbReference>
<evidence type="ECO:0000313" key="9">
    <source>
        <dbReference type="Proteomes" id="UP001240777"/>
    </source>
</evidence>
<comment type="caution">
    <text evidence="7">The sequence shown here is derived from an EMBL/GenBank/DDBJ whole genome shotgun (WGS) entry which is preliminary data.</text>
</comment>
<dbReference type="SMART" id="SM00470">
    <property type="entry name" value="ParB"/>
    <property type="match status" value="1"/>
</dbReference>
<sequence length="295" mass="33353">MAKKNLALGRGLGAILSEVGQAYENNFSDNSELVVELDVDNIKPNPYQPRKHFSDDSVSELSQSISEHGLLQPILVYEDENNDYVLIAGERRLRATKLASIKTIKAIIVEMDLTKLREIALIENIQREDLNIIDLANSYRELIDDYQITHEELAKRIKKSRTQITNTLRILNLSTEIQEMLIEEKISQGHAKILVALEQKEQKIVLDSIVGQKLSVRDTESLVKKLKDSNESKGKIESFADRNKSPKTVLNSDPKIGELVSLLKKYLISASIKNNHLILDISDRSKISEVIKKLS</sequence>
<dbReference type="GO" id="GO:0007059">
    <property type="term" value="P:chromosome segregation"/>
    <property type="evidence" value="ECO:0007669"/>
    <property type="project" value="UniProtKB-KW"/>
</dbReference>
<keyword evidence="2" id="KW-0159">Chromosome partition</keyword>
<dbReference type="GO" id="GO:0003677">
    <property type="term" value="F:DNA binding"/>
    <property type="evidence" value="ECO:0007669"/>
    <property type="project" value="UniProtKB-KW"/>
</dbReference>
<gene>
    <name evidence="6" type="ORF">Q5I04_02275</name>
    <name evidence="7" type="ORF">Q5I06_02280</name>
</gene>
<dbReference type="InterPro" id="IPR004437">
    <property type="entry name" value="ParB/RepB/Spo0J"/>
</dbReference>
<accession>A0AA90PK30</accession>
<dbReference type="CDD" id="cd16393">
    <property type="entry name" value="SPO0J_N"/>
    <property type="match status" value="1"/>
</dbReference>
<dbReference type="RefSeq" id="WP_305516586.1">
    <property type="nucleotide sequence ID" value="NZ_JAUPEV010000002.1"/>
</dbReference>
<dbReference type="Gene3D" id="3.90.1530.30">
    <property type="match status" value="1"/>
</dbReference>
<organism evidence="7 8">
    <name type="scientific">Helicobacter cappadocius</name>
    <dbReference type="NCBI Taxonomy" id="3063998"/>
    <lineage>
        <taxon>Bacteria</taxon>
        <taxon>Pseudomonadati</taxon>
        <taxon>Campylobacterota</taxon>
        <taxon>Epsilonproteobacteria</taxon>
        <taxon>Campylobacterales</taxon>
        <taxon>Helicobacteraceae</taxon>
        <taxon>Helicobacter</taxon>
    </lineage>
</organism>
<dbReference type="Proteomes" id="UP001240777">
    <property type="component" value="Unassembled WGS sequence"/>
</dbReference>
<feature type="domain" description="ParB-like N-terminal" evidence="5">
    <location>
        <begin position="35"/>
        <end position="125"/>
    </location>
</feature>
<reference evidence="7 9" key="1">
    <citation type="submission" date="2023-07" db="EMBL/GenBank/DDBJ databases">
        <title>Unpublished Manusciprt.</title>
        <authorList>
            <person name="Aydin F."/>
            <person name="Tarhane S."/>
            <person name="Saticioglu I.B."/>
            <person name="Karakaya E."/>
            <person name="Abay S."/>
            <person name="Guran O."/>
            <person name="Bozkurt E."/>
            <person name="Uzum N."/>
            <person name="Olgun K."/>
            <person name="Jablonski D."/>
        </authorList>
    </citation>
    <scope>NUCLEOTIDE SEQUENCE</scope>
    <source>
        <strain evidence="9">faydin-H75</strain>
        <strain evidence="7">Faydin-H76</strain>
    </source>
</reference>
<dbReference type="Proteomes" id="UP001177258">
    <property type="component" value="Unassembled WGS sequence"/>
</dbReference>
<name>A0AA90PK30_9HELI</name>
<dbReference type="Pfam" id="PF02195">
    <property type="entry name" value="ParB_N"/>
    <property type="match status" value="1"/>
</dbReference>
<dbReference type="FunFam" id="3.90.1530.30:FF:000001">
    <property type="entry name" value="Chromosome partitioning protein ParB"/>
    <property type="match status" value="1"/>
</dbReference>
<dbReference type="InterPro" id="IPR003115">
    <property type="entry name" value="ParB_N"/>
</dbReference>
<proteinExistence type="inferred from homology"/>
<dbReference type="EMBL" id="JAUPEV010000002">
    <property type="protein sequence ID" value="MDO7252746.1"/>
    <property type="molecule type" value="Genomic_DNA"/>
</dbReference>
<keyword evidence="3" id="KW-0238">DNA-binding</keyword>
<reference evidence="6 8" key="3">
    <citation type="journal article" date="2024" name="Syst. Appl. Microbiol.">
        <title>Helicobacter cappadocius sp. nov., from lizards: The first psychrotrophic Helicobacter species.</title>
        <authorList>
            <person name="Aydin F."/>
            <person name="Tarhane S."/>
            <person name="Karakaya E."/>
            <person name="Abay S."/>
            <person name="Kayman T."/>
            <person name="Guran O."/>
            <person name="Bozkurt E."/>
            <person name="Uzum N."/>
            <person name="Avci A."/>
            <person name="Olgun K."/>
            <person name="Jablonski D."/>
            <person name="Guran C."/>
            <person name="Burcin Saticioglu I."/>
        </authorList>
    </citation>
    <scope>NUCLEOTIDE SEQUENCE [LARGE SCALE GENOMIC DNA]</scope>
    <source>
        <strain evidence="6">Faydin-H75</strain>
        <strain evidence="8">faydin-H76</strain>
    </source>
</reference>
<comment type="similarity">
    <text evidence="1">Belongs to the ParB family.</text>
</comment>
<dbReference type="FunFam" id="1.10.10.2830:FF:000001">
    <property type="entry name" value="Chromosome partitioning protein ParB"/>
    <property type="match status" value="1"/>
</dbReference>
<dbReference type="NCBIfam" id="TIGR00180">
    <property type="entry name" value="parB_part"/>
    <property type="match status" value="1"/>
</dbReference>
<keyword evidence="9" id="KW-1185">Reference proteome</keyword>
<dbReference type="Gene3D" id="1.10.10.2830">
    <property type="match status" value="1"/>
</dbReference>
<dbReference type="InterPro" id="IPR050336">
    <property type="entry name" value="Chromosome_partition/occlusion"/>
</dbReference>
<reference evidence="6" key="2">
    <citation type="submission" date="2023-07" db="EMBL/GenBank/DDBJ databases">
        <authorList>
            <person name="Aydin F."/>
            <person name="Tarhane S."/>
            <person name="Saticioglu I.B."/>
            <person name="Karakaya E."/>
            <person name="Abay S."/>
            <person name="Guran O."/>
            <person name="Bozkurt E."/>
            <person name="Uzum N."/>
            <person name="Olgun K."/>
            <person name="Jablonski D."/>
        </authorList>
    </citation>
    <scope>NUCLEOTIDE SEQUENCE</scope>
    <source>
        <strain evidence="6">Faydin-H75</strain>
    </source>
</reference>
<evidence type="ECO:0000313" key="8">
    <source>
        <dbReference type="Proteomes" id="UP001177258"/>
    </source>
</evidence>
<evidence type="ECO:0000256" key="4">
    <source>
        <dbReference type="SAM" id="Coils"/>
    </source>
</evidence>
<dbReference type="PANTHER" id="PTHR33375:SF1">
    <property type="entry name" value="CHROMOSOME-PARTITIONING PROTEIN PARB-RELATED"/>
    <property type="match status" value="1"/>
</dbReference>
<dbReference type="EMBL" id="JAUYZK010000002">
    <property type="protein sequence ID" value="MDP2538614.1"/>
    <property type="molecule type" value="Genomic_DNA"/>
</dbReference>
<evidence type="ECO:0000313" key="6">
    <source>
        <dbReference type="EMBL" id="MDO7252746.1"/>
    </source>
</evidence>
<evidence type="ECO:0000313" key="7">
    <source>
        <dbReference type="EMBL" id="MDP2538614.1"/>
    </source>
</evidence>
<keyword evidence="4" id="KW-0175">Coiled coil</keyword>
<protein>
    <submittedName>
        <fullName evidence="7">ParB/RepB/Spo0J family partition protein</fullName>
    </submittedName>
</protein>
<dbReference type="InterPro" id="IPR041468">
    <property type="entry name" value="HTH_ParB/Spo0J"/>
</dbReference>
<dbReference type="GO" id="GO:0045881">
    <property type="term" value="P:positive regulation of sporulation resulting in formation of a cellular spore"/>
    <property type="evidence" value="ECO:0007669"/>
    <property type="project" value="TreeGrafter"/>
</dbReference>
<dbReference type="PANTHER" id="PTHR33375">
    <property type="entry name" value="CHROMOSOME-PARTITIONING PROTEIN PARB-RELATED"/>
    <property type="match status" value="1"/>
</dbReference>